<evidence type="ECO:0000256" key="1">
    <source>
        <dbReference type="ARBA" id="ARBA00022723"/>
    </source>
</evidence>
<name>A0A0L9V3W1_PHAAN</name>
<evidence type="ECO:0000259" key="5">
    <source>
        <dbReference type="PROSITE" id="PS51999"/>
    </source>
</evidence>
<sequence>MQWRRNGNPNVVFCGVSPLCLCGEKTVVRTARTAKNIGKQFWGCPKYKNGHENGGCNFFKWCCDDGIEKSYTNLKWEEKHEYLSKTEEMGDVTKMMIDL</sequence>
<evidence type="ECO:0000256" key="2">
    <source>
        <dbReference type="ARBA" id="ARBA00022771"/>
    </source>
</evidence>
<gene>
    <name evidence="6" type="ORF">LR48_Vigan08g022100</name>
</gene>
<reference evidence="7" key="1">
    <citation type="journal article" date="2015" name="Proc. Natl. Acad. Sci. U.S.A.">
        <title>Genome sequencing of adzuki bean (Vigna angularis) provides insight into high starch and low fat accumulation and domestication.</title>
        <authorList>
            <person name="Yang K."/>
            <person name="Tian Z."/>
            <person name="Chen C."/>
            <person name="Luo L."/>
            <person name="Zhao B."/>
            <person name="Wang Z."/>
            <person name="Yu L."/>
            <person name="Li Y."/>
            <person name="Sun Y."/>
            <person name="Li W."/>
            <person name="Chen Y."/>
            <person name="Li Y."/>
            <person name="Zhang Y."/>
            <person name="Ai D."/>
            <person name="Zhao J."/>
            <person name="Shang C."/>
            <person name="Ma Y."/>
            <person name="Wu B."/>
            <person name="Wang M."/>
            <person name="Gao L."/>
            <person name="Sun D."/>
            <person name="Zhang P."/>
            <person name="Guo F."/>
            <person name="Wang W."/>
            <person name="Li Y."/>
            <person name="Wang J."/>
            <person name="Varshney R.K."/>
            <person name="Wang J."/>
            <person name="Ling H.Q."/>
            <person name="Wan P."/>
        </authorList>
    </citation>
    <scope>NUCLEOTIDE SEQUENCE</scope>
    <source>
        <strain evidence="7">cv. Jingnong 6</strain>
    </source>
</reference>
<dbReference type="GO" id="GO:0008270">
    <property type="term" value="F:zinc ion binding"/>
    <property type="evidence" value="ECO:0007669"/>
    <property type="project" value="UniProtKB-KW"/>
</dbReference>
<dbReference type="PROSITE" id="PS51999">
    <property type="entry name" value="ZF_GRF"/>
    <property type="match status" value="1"/>
</dbReference>
<accession>A0A0L9V3W1</accession>
<feature type="domain" description="GRF-type" evidence="5">
    <location>
        <begin position="20"/>
        <end position="65"/>
    </location>
</feature>
<dbReference type="Gramene" id="KOM49394">
    <property type="protein sequence ID" value="KOM49394"/>
    <property type="gene ID" value="LR48_Vigan08g022100"/>
</dbReference>
<organism evidence="6 7">
    <name type="scientific">Phaseolus angularis</name>
    <name type="common">Azuki bean</name>
    <name type="synonym">Vigna angularis</name>
    <dbReference type="NCBI Taxonomy" id="3914"/>
    <lineage>
        <taxon>Eukaryota</taxon>
        <taxon>Viridiplantae</taxon>
        <taxon>Streptophyta</taxon>
        <taxon>Embryophyta</taxon>
        <taxon>Tracheophyta</taxon>
        <taxon>Spermatophyta</taxon>
        <taxon>Magnoliopsida</taxon>
        <taxon>eudicotyledons</taxon>
        <taxon>Gunneridae</taxon>
        <taxon>Pentapetalae</taxon>
        <taxon>rosids</taxon>
        <taxon>fabids</taxon>
        <taxon>Fabales</taxon>
        <taxon>Fabaceae</taxon>
        <taxon>Papilionoideae</taxon>
        <taxon>50 kb inversion clade</taxon>
        <taxon>NPAAA clade</taxon>
        <taxon>indigoferoid/millettioid clade</taxon>
        <taxon>Phaseoleae</taxon>
        <taxon>Vigna</taxon>
    </lineage>
</organism>
<dbReference type="Proteomes" id="UP000053144">
    <property type="component" value="Chromosome 8"/>
</dbReference>
<evidence type="ECO:0000256" key="4">
    <source>
        <dbReference type="PROSITE-ProRule" id="PRU01343"/>
    </source>
</evidence>
<keyword evidence="1" id="KW-0479">Metal-binding</keyword>
<evidence type="ECO:0000313" key="7">
    <source>
        <dbReference type="Proteomes" id="UP000053144"/>
    </source>
</evidence>
<dbReference type="EMBL" id="CM003378">
    <property type="protein sequence ID" value="KOM49394.1"/>
    <property type="molecule type" value="Genomic_DNA"/>
</dbReference>
<evidence type="ECO:0000313" key="6">
    <source>
        <dbReference type="EMBL" id="KOM49394.1"/>
    </source>
</evidence>
<dbReference type="AlphaFoldDB" id="A0A0L9V3W1"/>
<keyword evidence="2 4" id="KW-0863">Zinc-finger</keyword>
<proteinExistence type="predicted"/>
<dbReference type="InterPro" id="IPR010666">
    <property type="entry name" value="Znf_GRF"/>
</dbReference>
<protein>
    <recommendedName>
        <fullName evidence="5">GRF-type domain-containing protein</fullName>
    </recommendedName>
</protein>
<dbReference type="PANTHER" id="PTHR33248">
    <property type="entry name" value="ZINC ION-BINDING PROTEIN"/>
    <property type="match status" value="1"/>
</dbReference>
<keyword evidence="3" id="KW-0862">Zinc</keyword>
<dbReference type="Pfam" id="PF06839">
    <property type="entry name" value="Zn_ribbon_GRF"/>
    <property type="match status" value="1"/>
</dbReference>
<evidence type="ECO:0000256" key="3">
    <source>
        <dbReference type="ARBA" id="ARBA00022833"/>
    </source>
</evidence>